<gene>
    <name evidence="2" type="ORF">EVAR_11428_1</name>
</gene>
<dbReference type="EMBL" id="BGZK01000069">
    <property type="protein sequence ID" value="GBP15128.1"/>
    <property type="molecule type" value="Genomic_DNA"/>
</dbReference>
<name>A0A4C1TNE2_EUMVA</name>
<protein>
    <submittedName>
        <fullName evidence="2">Uncharacterized protein</fullName>
    </submittedName>
</protein>
<evidence type="ECO:0000313" key="3">
    <source>
        <dbReference type="Proteomes" id="UP000299102"/>
    </source>
</evidence>
<evidence type="ECO:0000256" key="1">
    <source>
        <dbReference type="SAM" id="MobiDB-lite"/>
    </source>
</evidence>
<dbReference type="Proteomes" id="UP000299102">
    <property type="component" value="Unassembled WGS sequence"/>
</dbReference>
<keyword evidence="3" id="KW-1185">Reference proteome</keyword>
<organism evidence="2 3">
    <name type="scientific">Eumeta variegata</name>
    <name type="common">Bagworm moth</name>
    <name type="synonym">Eumeta japonica</name>
    <dbReference type="NCBI Taxonomy" id="151549"/>
    <lineage>
        <taxon>Eukaryota</taxon>
        <taxon>Metazoa</taxon>
        <taxon>Ecdysozoa</taxon>
        <taxon>Arthropoda</taxon>
        <taxon>Hexapoda</taxon>
        <taxon>Insecta</taxon>
        <taxon>Pterygota</taxon>
        <taxon>Neoptera</taxon>
        <taxon>Endopterygota</taxon>
        <taxon>Lepidoptera</taxon>
        <taxon>Glossata</taxon>
        <taxon>Ditrysia</taxon>
        <taxon>Tineoidea</taxon>
        <taxon>Psychidae</taxon>
        <taxon>Oiketicinae</taxon>
        <taxon>Eumeta</taxon>
    </lineage>
</organism>
<proteinExistence type="predicted"/>
<feature type="region of interest" description="Disordered" evidence="1">
    <location>
        <begin position="80"/>
        <end position="102"/>
    </location>
</feature>
<evidence type="ECO:0000313" key="2">
    <source>
        <dbReference type="EMBL" id="GBP15128.1"/>
    </source>
</evidence>
<dbReference type="AlphaFoldDB" id="A0A4C1TNE2"/>
<feature type="region of interest" description="Disordered" evidence="1">
    <location>
        <begin position="1"/>
        <end position="29"/>
    </location>
</feature>
<reference evidence="2 3" key="1">
    <citation type="journal article" date="2019" name="Commun. Biol.">
        <title>The bagworm genome reveals a unique fibroin gene that provides high tensile strength.</title>
        <authorList>
            <person name="Kono N."/>
            <person name="Nakamura H."/>
            <person name="Ohtoshi R."/>
            <person name="Tomita M."/>
            <person name="Numata K."/>
            <person name="Arakawa K."/>
        </authorList>
    </citation>
    <scope>NUCLEOTIDE SEQUENCE [LARGE SCALE GENOMIC DNA]</scope>
</reference>
<sequence length="102" mass="11579">MEIPRLPYSRARTLSARKNDDEFARRPPCTASSPSLVKILSRLDPRSPTRFVTAAPCPAYCDNYVNCRYCYNKMSELTRRNYSAPAPPRSDPGRVASRRPVT</sequence>
<accession>A0A4C1TNE2</accession>
<comment type="caution">
    <text evidence="2">The sequence shown here is derived from an EMBL/GenBank/DDBJ whole genome shotgun (WGS) entry which is preliminary data.</text>
</comment>